<protein>
    <submittedName>
        <fullName evidence="2">Uncharacterized protein</fullName>
    </submittedName>
</protein>
<dbReference type="KEGG" id="smo:SELMODRAFT_427139"/>
<dbReference type="InParanoid" id="D8SYM4"/>
<evidence type="ECO:0000313" key="2">
    <source>
        <dbReference type="EMBL" id="EFJ10549.1"/>
    </source>
</evidence>
<evidence type="ECO:0000256" key="1">
    <source>
        <dbReference type="SAM" id="MobiDB-lite"/>
    </source>
</evidence>
<dbReference type="AlphaFoldDB" id="D8SYM4"/>
<proteinExistence type="predicted"/>
<feature type="region of interest" description="Disordered" evidence="1">
    <location>
        <begin position="85"/>
        <end position="112"/>
    </location>
</feature>
<dbReference type="Proteomes" id="UP000001514">
    <property type="component" value="Unassembled WGS sequence"/>
</dbReference>
<feature type="region of interest" description="Disordered" evidence="1">
    <location>
        <begin position="26"/>
        <end position="53"/>
    </location>
</feature>
<reference evidence="2 3" key="1">
    <citation type="journal article" date="2011" name="Science">
        <title>The Selaginella genome identifies genetic changes associated with the evolution of vascular plants.</title>
        <authorList>
            <person name="Banks J.A."/>
            <person name="Nishiyama T."/>
            <person name="Hasebe M."/>
            <person name="Bowman J.L."/>
            <person name="Gribskov M."/>
            <person name="dePamphilis C."/>
            <person name="Albert V.A."/>
            <person name="Aono N."/>
            <person name="Aoyama T."/>
            <person name="Ambrose B.A."/>
            <person name="Ashton N.W."/>
            <person name="Axtell M.J."/>
            <person name="Barker E."/>
            <person name="Barker M.S."/>
            <person name="Bennetzen J.L."/>
            <person name="Bonawitz N.D."/>
            <person name="Chapple C."/>
            <person name="Cheng C."/>
            <person name="Correa L.G."/>
            <person name="Dacre M."/>
            <person name="DeBarry J."/>
            <person name="Dreyer I."/>
            <person name="Elias M."/>
            <person name="Engstrom E.M."/>
            <person name="Estelle M."/>
            <person name="Feng L."/>
            <person name="Finet C."/>
            <person name="Floyd S.K."/>
            <person name="Frommer W.B."/>
            <person name="Fujita T."/>
            <person name="Gramzow L."/>
            <person name="Gutensohn M."/>
            <person name="Harholt J."/>
            <person name="Hattori M."/>
            <person name="Heyl A."/>
            <person name="Hirai T."/>
            <person name="Hiwatashi Y."/>
            <person name="Ishikawa M."/>
            <person name="Iwata M."/>
            <person name="Karol K.G."/>
            <person name="Koehler B."/>
            <person name="Kolukisaoglu U."/>
            <person name="Kubo M."/>
            <person name="Kurata T."/>
            <person name="Lalonde S."/>
            <person name="Li K."/>
            <person name="Li Y."/>
            <person name="Litt A."/>
            <person name="Lyons E."/>
            <person name="Manning G."/>
            <person name="Maruyama T."/>
            <person name="Michael T.P."/>
            <person name="Mikami K."/>
            <person name="Miyazaki S."/>
            <person name="Morinaga S."/>
            <person name="Murata T."/>
            <person name="Mueller-Roeber B."/>
            <person name="Nelson D.R."/>
            <person name="Obara M."/>
            <person name="Oguri Y."/>
            <person name="Olmstead R.G."/>
            <person name="Onodera N."/>
            <person name="Petersen B.L."/>
            <person name="Pils B."/>
            <person name="Prigge M."/>
            <person name="Rensing S.A."/>
            <person name="Riano-Pachon D.M."/>
            <person name="Roberts A.W."/>
            <person name="Sato Y."/>
            <person name="Scheller H.V."/>
            <person name="Schulz B."/>
            <person name="Schulz C."/>
            <person name="Shakirov E.V."/>
            <person name="Shibagaki N."/>
            <person name="Shinohara N."/>
            <person name="Shippen D.E."/>
            <person name="Soerensen I."/>
            <person name="Sotooka R."/>
            <person name="Sugimoto N."/>
            <person name="Sugita M."/>
            <person name="Sumikawa N."/>
            <person name="Tanurdzic M."/>
            <person name="Theissen G."/>
            <person name="Ulvskov P."/>
            <person name="Wakazuki S."/>
            <person name="Weng J.K."/>
            <person name="Willats W.W."/>
            <person name="Wipf D."/>
            <person name="Wolf P.G."/>
            <person name="Yang L."/>
            <person name="Zimmer A.D."/>
            <person name="Zhu Q."/>
            <person name="Mitros T."/>
            <person name="Hellsten U."/>
            <person name="Loque D."/>
            <person name="Otillar R."/>
            <person name="Salamov A."/>
            <person name="Schmutz J."/>
            <person name="Shapiro H."/>
            <person name="Lindquist E."/>
            <person name="Lucas S."/>
            <person name="Rokhsar D."/>
            <person name="Grigoriev I.V."/>
        </authorList>
    </citation>
    <scope>NUCLEOTIDE SEQUENCE [LARGE SCALE GENOMIC DNA]</scope>
</reference>
<dbReference type="HOGENOM" id="CLU_1285211_0_0_1"/>
<gene>
    <name evidence="2" type="ORF">SELMODRAFT_427139</name>
</gene>
<keyword evidence="3" id="KW-1185">Reference proteome</keyword>
<dbReference type="EMBL" id="GL377653">
    <property type="protein sequence ID" value="EFJ10549.1"/>
    <property type="molecule type" value="Genomic_DNA"/>
</dbReference>
<accession>D8SYM4</accession>
<sequence length="215" mass="24152">MTRGIVFRAPDWAKEHLQARRKALLKKKREREEGEEQQEQQQEEVEVSEEEEEDCYDYVSMGSSDYWSCYLRFMFIAAHKMVQQGNKGGRGSKRGGETQPCEAPQGVGAEHHSSSVLSRLTLHPDLITDEASPQVAAYVFPSLSIGQPRGRISRMAALLNKLAPFFPVVKQDLEGTPYAGHDDSLNLDAFKTLEEVREAFNFQSELGIGCTAQVE</sequence>
<organism evidence="3">
    <name type="scientific">Selaginella moellendorffii</name>
    <name type="common">Spikemoss</name>
    <dbReference type="NCBI Taxonomy" id="88036"/>
    <lineage>
        <taxon>Eukaryota</taxon>
        <taxon>Viridiplantae</taxon>
        <taxon>Streptophyta</taxon>
        <taxon>Embryophyta</taxon>
        <taxon>Tracheophyta</taxon>
        <taxon>Lycopodiopsida</taxon>
        <taxon>Selaginellales</taxon>
        <taxon>Selaginellaceae</taxon>
        <taxon>Selaginella</taxon>
    </lineage>
</organism>
<evidence type="ECO:0000313" key="3">
    <source>
        <dbReference type="Proteomes" id="UP000001514"/>
    </source>
</evidence>
<name>D8SYM4_SELML</name>
<feature type="compositionally biased region" description="Acidic residues" evidence="1">
    <location>
        <begin position="33"/>
        <end position="53"/>
    </location>
</feature>
<dbReference type="Gramene" id="EFJ10549">
    <property type="protein sequence ID" value="EFJ10549"/>
    <property type="gene ID" value="SELMODRAFT_427139"/>
</dbReference>